<dbReference type="CDD" id="cd08422">
    <property type="entry name" value="PBP2_CrgA_like"/>
    <property type="match status" value="1"/>
</dbReference>
<proteinExistence type="inferred from homology"/>
<reference evidence="6 7" key="1">
    <citation type="journal article" date="2022" name="Int. J. Syst. Evol. Microbiol.">
        <title>Noviherbaspirillum aridicola sp. nov., isolated from an arid soil in Pakistan.</title>
        <authorList>
            <person name="Khan I.U."/>
            <person name="Saqib M."/>
            <person name="Amin A."/>
            <person name="Hussain F."/>
            <person name="Li L."/>
            <person name="Liu Y.H."/>
            <person name="Fang B.Z."/>
            <person name="Ahmed I."/>
            <person name="Li W.J."/>
        </authorList>
    </citation>
    <scope>NUCLEOTIDE SEQUENCE [LARGE SCALE GENOMIC DNA]</scope>
    <source>
        <strain evidence="6 7">NCCP-691</strain>
    </source>
</reference>
<dbReference type="RefSeq" id="WP_220809345.1">
    <property type="nucleotide sequence ID" value="NZ_BPMK01000013.1"/>
</dbReference>
<dbReference type="Pfam" id="PF03466">
    <property type="entry name" value="LysR_substrate"/>
    <property type="match status" value="1"/>
</dbReference>
<dbReference type="InterPro" id="IPR000847">
    <property type="entry name" value="LysR_HTH_N"/>
</dbReference>
<gene>
    <name evidence="6" type="ORF">NCCP691_29310</name>
</gene>
<evidence type="ECO:0000256" key="4">
    <source>
        <dbReference type="ARBA" id="ARBA00023163"/>
    </source>
</evidence>
<keyword evidence="3" id="KW-0238">DNA-binding</keyword>
<comment type="caution">
    <text evidence="6">The sequence shown here is derived from an EMBL/GenBank/DDBJ whole genome shotgun (WGS) entry which is preliminary data.</text>
</comment>
<dbReference type="EMBL" id="BPMK01000013">
    <property type="protein sequence ID" value="GIZ52917.1"/>
    <property type="molecule type" value="Genomic_DNA"/>
</dbReference>
<name>A0ABQ4Q6S7_9BURK</name>
<evidence type="ECO:0000313" key="6">
    <source>
        <dbReference type="EMBL" id="GIZ52917.1"/>
    </source>
</evidence>
<dbReference type="Gene3D" id="3.40.190.290">
    <property type="match status" value="1"/>
</dbReference>
<keyword evidence="4" id="KW-0804">Transcription</keyword>
<evidence type="ECO:0000313" key="7">
    <source>
        <dbReference type="Proteomes" id="UP000887222"/>
    </source>
</evidence>
<dbReference type="Pfam" id="PF00126">
    <property type="entry name" value="HTH_1"/>
    <property type="match status" value="1"/>
</dbReference>
<dbReference type="InterPro" id="IPR036388">
    <property type="entry name" value="WH-like_DNA-bd_sf"/>
</dbReference>
<evidence type="ECO:0000256" key="2">
    <source>
        <dbReference type="ARBA" id="ARBA00023015"/>
    </source>
</evidence>
<dbReference type="InterPro" id="IPR036390">
    <property type="entry name" value="WH_DNA-bd_sf"/>
</dbReference>
<evidence type="ECO:0000256" key="3">
    <source>
        <dbReference type="ARBA" id="ARBA00023125"/>
    </source>
</evidence>
<dbReference type="Proteomes" id="UP000887222">
    <property type="component" value="Unassembled WGS sequence"/>
</dbReference>
<dbReference type="InterPro" id="IPR005119">
    <property type="entry name" value="LysR_subst-bd"/>
</dbReference>
<dbReference type="Gene3D" id="1.10.10.10">
    <property type="entry name" value="Winged helix-like DNA-binding domain superfamily/Winged helix DNA-binding domain"/>
    <property type="match status" value="1"/>
</dbReference>
<sequence length="297" mass="32679">MSGFIQYLAFAHVARHRSFAQAGRELALAASTVAKRIGRLERQLGVRLFHRTTRQVTLTSDGEVLYARCEKLLADIDELENLAGGAAGEARGELRINVPITYGKRVVIPVLADLLQRHPGLTADVRLSDQLCDPIRDGLDAAIRIMPLADSRLASRRIGWQHLALCGSPDYLARHGTPRHPSQLSRHSFVVFRRPTSGRERPLQFAIAGRQEDLHPPYRMLVDDGEGMVAAACHGSGLIQVPSYMVSRELAAGTLVELLPSFRPPPLPINLIWPGNRLMPARLRVLIDALAALPETA</sequence>
<feature type="domain" description="HTH lysR-type" evidence="5">
    <location>
        <begin position="9"/>
        <end position="59"/>
    </location>
</feature>
<dbReference type="PANTHER" id="PTHR30537">
    <property type="entry name" value="HTH-TYPE TRANSCRIPTIONAL REGULATOR"/>
    <property type="match status" value="1"/>
</dbReference>
<keyword evidence="2" id="KW-0805">Transcription regulation</keyword>
<protein>
    <submittedName>
        <fullName evidence="6">LysR family transcriptional regulator</fullName>
    </submittedName>
</protein>
<dbReference type="InterPro" id="IPR058163">
    <property type="entry name" value="LysR-type_TF_proteobact-type"/>
</dbReference>
<comment type="similarity">
    <text evidence="1">Belongs to the LysR transcriptional regulatory family.</text>
</comment>
<evidence type="ECO:0000259" key="5">
    <source>
        <dbReference type="PROSITE" id="PS50931"/>
    </source>
</evidence>
<accession>A0ABQ4Q6S7</accession>
<dbReference type="PANTHER" id="PTHR30537:SF72">
    <property type="entry name" value="LYSR FAMILY TRANSCRIPTIONAL REGULATOR"/>
    <property type="match status" value="1"/>
</dbReference>
<dbReference type="PROSITE" id="PS50931">
    <property type="entry name" value="HTH_LYSR"/>
    <property type="match status" value="1"/>
</dbReference>
<evidence type="ECO:0000256" key="1">
    <source>
        <dbReference type="ARBA" id="ARBA00009437"/>
    </source>
</evidence>
<keyword evidence="7" id="KW-1185">Reference proteome</keyword>
<dbReference type="SUPFAM" id="SSF46785">
    <property type="entry name" value="Winged helix' DNA-binding domain"/>
    <property type="match status" value="1"/>
</dbReference>
<dbReference type="SUPFAM" id="SSF53850">
    <property type="entry name" value="Periplasmic binding protein-like II"/>
    <property type="match status" value="1"/>
</dbReference>
<organism evidence="6 7">
    <name type="scientific">Noviherbaspirillum aridicola</name>
    <dbReference type="NCBI Taxonomy" id="2849687"/>
    <lineage>
        <taxon>Bacteria</taxon>
        <taxon>Pseudomonadati</taxon>
        <taxon>Pseudomonadota</taxon>
        <taxon>Betaproteobacteria</taxon>
        <taxon>Burkholderiales</taxon>
        <taxon>Oxalobacteraceae</taxon>
        <taxon>Noviherbaspirillum</taxon>
    </lineage>
</organism>